<name>A0A6H5IHJ8_9HYME</name>
<gene>
    <name evidence="1" type="ORF">TBRA_LOCUS7990</name>
</gene>
<evidence type="ECO:0000313" key="1">
    <source>
        <dbReference type="EMBL" id="CAB0036109.1"/>
    </source>
</evidence>
<dbReference type="Proteomes" id="UP000479190">
    <property type="component" value="Unassembled WGS sequence"/>
</dbReference>
<sequence length="149" mass="17333">MKIRRERIHRRSSTLRWSMVNSQVAKQVSDNYIFTTRRDRLYSPNVNDFYRATLLKFQSHTASLYYMPLPHRSPVAIHKSAENRLEPDSFARFFTRENIAASFGSLYTDFTLFISRKKKEPQPREIVAVVAKAAARDAKNVLCVCVICT</sequence>
<evidence type="ECO:0000313" key="2">
    <source>
        <dbReference type="Proteomes" id="UP000479190"/>
    </source>
</evidence>
<organism evidence="1 2">
    <name type="scientific">Trichogramma brassicae</name>
    <dbReference type="NCBI Taxonomy" id="86971"/>
    <lineage>
        <taxon>Eukaryota</taxon>
        <taxon>Metazoa</taxon>
        <taxon>Ecdysozoa</taxon>
        <taxon>Arthropoda</taxon>
        <taxon>Hexapoda</taxon>
        <taxon>Insecta</taxon>
        <taxon>Pterygota</taxon>
        <taxon>Neoptera</taxon>
        <taxon>Endopterygota</taxon>
        <taxon>Hymenoptera</taxon>
        <taxon>Apocrita</taxon>
        <taxon>Proctotrupomorpha</taxon>
        <taxon>Chalcidoidea</taxon>
        <taxon>Trichogrammatidae</taxon>
        <taxon>Trichogramma</taxon>
    </lineage>
</organism>
<proteinExistence type="predicted"/>
<accession>A0A6H5IHJ8</accession>
<protein>
    <submittedName>
        <fullName evidence="1">Uncharacterized protein</fullName>
    </submittedName>
</protein>
<dbReference type="AlphaFoldDB" id="A0A6H5IHJ8"/>
<keyword evidence="2" id="KW-1185">Reference proteome</keyword>
<reference evidence="1 2" key="1">
    <citation type="submission" date="2020-02" db="EMBL/GenBank/DDBJ databases">
        <authorList>
            <person name="Ferguson B K."/>
        </authorList>
    </citation>
    <scope>NUCLEOTIDE SEQUENCE [LARGE SCALE GENOMIC DNA]</scope>
</reference>
<dbReference type="EMBL" id="CADCXV010000806">
    <property type="protein sequence ID" value="CAB0036109.1"/>
    <property type="molecule type" value="Genomic_DNA"/>
</dbReference>